<feature type="domain" description="Phospholipase D-like" evidence="7">
    <location>
        <begin position="74"/>
        <end position="204"/>
    </location>
</feature>
<evidence type="ECO:0000256" key="2">
    <source>
        <dbReference type="ARBA" id="ARBA00022963"/>
    </source>
</evidence>
<keyword evidence="2" id="KW-0442">Lipid degradation</keyword>
<dbReference type="InterPro" id="IPR025202">
    <property type="entry name" value="PLD-like_dom"/>
</dbReference>
<dbReference type="GO" id="GO:0005739">
    <property type="term" value="C:mitochondrion"/>
    <property type="evidence" value="ECO:0007669"/>
    <property type="project" value="TreeGrafter"/>
</dbReference>
<evidence type="ECO:0000313" key="9">
    <source>
        <dbReference type="Proteomes" id="UP001329430"/>
    </source>
</evidence>
<dbReference type="SUPFAM" id="SSF56024">
    <property type="entry name" value="Phospholipase D/nuclease"/>
    <property type="match status" value="1"/>
</dbReference>
<dbReference type="GO" id="GO:0016891">
    <property type="term" value="F:RNA endonuclease activity producing 5'-phosphomonoesters, hydrolytic mechanism"/>
    <property type="evidence" value="ECO:0007669"/>
    <property type="project" value="TreeGrafter"/>
</dbReference>
<evidence type="ECO:0000256" key="5">
    <source>
        <dbReference type="ARBA" id="ARBA00040549"/>
    </source>
</evidence>
<dbReference type="PANTHER" id="PTHR43856:SF1">
    <property type="entry name" value="MITOCHONDRIAL CARDIOLIPIN HYDROLASE"/>
    <property type="match status" value="1"/>
</dbReference>
<proteinExistence type="inferred from homology"/>
<dbReference type="AlphaFoldDB" id="A0AAN7V8L7"/>
<evidence type="ECO:0000256" key="3">
    <source>
        <dbReference type="ARBA" id="ARBA00023098"/>
    </source>
</evidence>
<comment type="caution">
    <text evidence="8">The sequence shown here is derived from an EMBL/GenBank/DDBJ whole genome shotgun (WGS) entry which is preliminary data.</text>
</comment>
<dbReference type="InterPro" id="IPR051406">
    <property type="entry name" value="PLD_domain"/>
</dbReference>
<accession>A0AAN7V8L7</accession>
<dbReference type="PANTHER" id="PTHR43856">
    <property type="entry name" value="CARDIOLIPIN HYDROLASE"/>
    <property type="match status" value="1"/>
</dbReference>
<dbReference type="Gene3D" id="3.30.870.10">
    <property type="entry name" value="Endonuclease Chain A"/>
    <property type="match status" value="1"/>
</dbReference>
<evidence type="ECO:0000259" key="7">
    <source>
        <dbReference type="Pfam" id="PF13091"/>
    </source>
</evidence>
<sequence>MFVCSIITFGFAGGALILRNLRQKRYSVRLRCKVKDKYKYVPLFFTINNRNCKVHIYKHLPCKVTCSYYGLQHILEFIKRARYTLNLCMCMLTSNEIQDALVDAHNKGVKVRFIADKMMAENRATRMEFLKSAGIPIKTQVQTVETVIHHKFCYCDENYPSNRKLFFGSLNLTIQGLTSNWDSVIFTDNRFLILQYKNIFEDLWTEF</sequence>
<evidence type="ECO:0000256" key="4">
    <source>
        <dbReference type="ARBA" id="ARBA00038012"/>
    </source>
</evidence>
<evidence type="ECO:0000256" key="6">
    <source>
        <dbReference type="ARBA" id="ARBA00043167"/>
    </source>
</evidence>
<reference evidence="8 9" key="1">
    <citation type="journal article" date="2024" name="Insects">
        <title>An Improved Chromosome-Level Genome Assembly of the Firefly Pyrocoelia pectoralis.</title>
        <authorList>
            <person name="Fu X."/>
            <person name="Meyer-Rochow V.B."/>
            <person name="Ballantyne L."/>
            <person name="Zhu X."/>
        </authorList>
    </citation>
    <scope>NUCLEOTIDE SEQUENCE [LARGE SCALE GENOMIC DNA]</scope>
    <source>
        <strain evidence="8">XCY_ONT2</strain>
    </source>
</reference>
<comment type="similarity">
    <text evidence="4">Belongs to the phospholipase D family. MitoPLD/Zucchini subfamily.</text>
</comment>
<keyword evidence="9" id="KW-1185">Reference proteome</keyword>
<dbReference type="GO" id="GO:0034587">
    <property type="term" value="P:piRNA processing"/>
    <property type="evidence" value="ECO:0007669"/>
    <property type="project" value="TreeGrafter"/>
</dbReference>
<evidence type="ECO:0000256" key="1">
    <source>
        <dbReference type="ARBA" id="ARBA00022801"/>
    </source>
</evidence>
<organism evidence="8 9">
    <name type="scientific">Pyrocoelia pectoralis</name>
    <dbReference type="NCBI Taxonomy" id="417401"/>
    <lineage>
        <taxon>Eukaryota</taxon>
        <taxon>Metazoa</taxon>
        <taxon>Ecdysozoa</taxon>
        <taxon>Arthropoda</taxon>
        <taxon>Hexapoda</taxon>
        <taxon>Insecta</taxon>
        <taxon>Pterygota</taxon>
        <taxon>Neoptera</taxon>
        <taxon>Endopterygota</taxon>
        <taxon>Coleoptera</taxon>
        <taxon>Polyphaga</taxon>
        <taxon>Elateriformia</taxon>
        <taxon>Elateroidea</taxon>
        <taxon>Lampyridae</taxon>
        <taxon>Lampyrinae</taxon>
        <taxon>Pyrocoelia</taxon>
    </lineage>
</organism>
<dbReference type="EMBL" id="JAVRBK010000006">
    <property type="protein sequence ID" value="KAK5642268.1"/>
    <property type="molecule type" value="Genomic_DNA"/>
</dbReference>
<keyword evidence="1" id="KW-0378">Hydrolase</keyword>
<protein>
    <recommendedName>
        <fullName evidence="5">Mitochondrial cardiolipin hydrolase</fullName>
    </recommendedName>
    <alternativeName>
        <fullName evidence="6">Mitochondrial phospholipase</fullName>
    </alternativeName>
</protein>
<name>A0AAN7V8L7_9COLE</name>
<keyword evidence="3" id="KW-0443">Lipid metabolism</keyword>
<dbReference type="Pfam" id="PF13091">
    <property type="entry name" value="PLDc_2"/>
    <property type="match status" value="1"/>
</dbReference>
<dbReference type="Proteomes" id="UP001329430">
    <property type="component" value="Chromosome 6"/>
</dbReference>
<gene>
    <name evidence="8" type="ORF">RI129_008435</name>
</gene>
<dbReference type="GO" id="GO:0016042">
    <property type="term" value="P:lipid catabolic process"/>
    <property type="evidence" value="ECO:0007669"/>
    <property type="project" value="UniProtKB-KW"/>
</dbReference>
<evidence type="ECO:0000313" key="8">
    <source>
        <dbReference type="EMBL" id="KAK5642268.1"/>
    </source>
</evidence>